<dbReference type="PANTHER" id="PTHR11487:SF0">
    <property type="entry name" value="S-ACYL FATTY ACID SYNTHASE THIOESTERASE, MEDIUM CHAIN"/>
    <property type="match status" value="1"/>
</dbReference>
<sequence>MTTTLTAETPRSIAQLPTSRTLPAATTVRLICFHHAGGGATSFNLWKRGLGADVEVIAVEIPNRERFATLRDLVAEVNDQLGATLDEPHVFFGHSFGALVAYRLASMRAAAGLSQPQALILSSFTPPHLPTSIPMVDEVDDEQLGKILSDIGGLPVELTRWPTLREKAVALARIDLRIAATDDDADSVALMCPIHVIGGDEDILVSESDLRQWRSRTLAQFSLQMLEGGHFHVSNRQQLFAALRPMLMDFGSPHANVA</sequence>
<reference evidence="6 7" key="1">
    <citation type="submission" date="2022-06" db="EMBL/GenBank/DDBJ databases">
        <title>Mycolicibacterium sp. CAU 1645 isolated from seawater.</title>
        <authorList>
            <person name="Kim W."/>
        </authorList>
    </citation>
    <scope>NUCLEOTIDE SEQUENCE [LARGE SCALE GENOMIC DNA]</scope>
    <source>
        <strain evidence="6 7">CAU 1645</strain>
    </source>
</reference>
<dbReference type="InterPro" id="IPR029058">
    <property type="entry name" value="AB_hydrolase_fold"/>
</dbReference>
<dbReference type="RefSeq" id="WP_255059368.1">
    <property type="nucleotide sequence ID" value="NZ_JANDBD010000003.1"/>
</dbReference>
<keyword evidence="7" id="KW-1185">Reference proteome</keyword>
<evidence type="ECO:0000313" key="6">
    <source>
        <dbReference type="EMBL" id="MCP9272189.1"/>
    </source>
</evidence>
<comment type="caution">
    <text evidence="6">The sequence shown here is derived from an EMBL/GenBank/DDBJ whole genome shotgun (WGS) entry which is preliminary data.</text>
</comment>
<comment type="similarity">
    <text evidence="1">Belongs to the thioesterase family.</text>
</comment>
<keyword evidence="6" id="KW-0378">Hydrolase</keyword>
<dbReference type="GO" id="GO:0016787">
    <property type="term" value="F:hydrolase activity"/>
    <property type="evidence" value="ECO:0007669"/>
    <property type="project" value="UniProtKB-KW"/>
</dbReference>
<feature type="domain" description="Thioesterase" evidence="5">
    <location>
        <begin position="29"/>
        <end position="235"/>
    </location>
</feature>
<dbReference type="EMBL" id="JANDBD010000003">
    <property type="protein sequence ID" value="MCP9272189.1"/>
    <property type="molecule type" value="Genomic_DNA"/>
</dbReference>
<keyword evidence="3" id="KW-0843">Virulence</keyword>
<dbReference type="Gene3D" id="3.40.50.1820">
    <property type="entry name" value="alpha/beta hydrolase"/>
    <property type="match status" value="1"/>
</dbReference>
<evidence type="ECO:0000256" key="3">
    <source>
        <dbReference type="ARBA" id="ARBA00023026"/>
    </source>
</evidence>
<gene>
    <name evidence="6" type="ORF">NM203_08330</name>
</gene>
<evidence type="ECO:0000256" key="4">
    <source>
        <dbReference type="ARBA" id="ARBA00024293"/>
    </source>
</evidence>
<accession>A0ABT1M1N2</accession>
<dbReference type="PANTHER" id="PTHR11487">
    <property type="entry name" value="THIOESTERASE"/>
    <property type="match status" value="1"/>
</dbReference>
<name>A0ABT1M1N2_9MYCO</name>
<organism evidence="6 7">
    <name type="scientific">Mycolicibacterium arenosum</name>
    <dbReference type="NCBI Taxonomy" id="2952157"/>
    <lineage>
        <taxon>Bacteria</taxon>
        <taxon>Bacillati</taxon>
        <taxon>Actinomycetota</taxon>
        <taxon>Actinomycetes</taxon>
        <taxon>Mycobacteriales</taxon>
        <taxon>Mycobacteriaceae</taxon>
        <taxon>Mycolicibacterium</taxon>
    </lineage>
</organism>
<protein>
    <recommendedName>
        <fullName evidence="2">Thioesterase TesA</fullName>
    </recommendedName>
</protein>
<evidence type="ECO:0000313" key="7">
    <source>
        <dbReference type="Proteomes" id="UP001651690"/>
    </source>
</evidence>
<dbReference type="SUPFAM" id="SSF53474">
    <property type="entry name" value="alpha/beta-Hydrolases"/>
    <property type="match status" value="1"/>
</dbReference>
<evidence type="ECO:0000256" key="1">
    <source>
        <dbReference type="ARBA" id="ARBA00007169"/>
    </source>
</evidence>
<dbReference type="InterPro" id="IPR012223">
    <property type="entry name" value="TEII"/>
</dbReference>
<evidence type="ECO:0000259" key="5">
    <source>
        <dbReference type="Pfam" id="PF00975"/>
    </source>
</evidence>
<dbReference type="InterPro" id="IPR001031">
    <property type="entry name" value="Thioesterase"/>
</dbReference>
<proteinExistence type="inferred from homology"/>
<evidence type="ECO:0000256" key="2">
    <source>
        <dbReference type="ARBA" id="ARBA00015007"/>
    </source>
</evidence>
<dbReference type="Pfam" id="PF00975">
    <property type="entry name" value="Thioesterase"/>
    <property type="match status" value="1"/>
</dbReference>
<comment type="catalytic activity">
    <reaction evidence="4">
        <text>a fatty acyl-CoA + H2O = a fatty acid + CoA + H(+)</text>
        <dbReference type="Rhea" id="RHEA:16781"/>
        <dbReference type="ChEBI" id="CHEBI:15377"/>
        <dbReference type="ChEBI" id="CHEBI:15378"/>
        <dbReference type="ChEBI" id="CHEBI:28868"/>
        <dbReference type="ChEBI" id="CHEBI:57287"/>
        <dbReference type="ChEBI" id="CHEBI:77636"/>
    </reaction>
</comment>
<dbReference type="Proteomes" id="UP001651690">
    <property type="component" value="Unassembled WGS sequence"/>
</dbReference>